<dbReference type="Proteomes" id="UP001497525">
    <property type="component" value="Unassembled WGS sequence"/>
</dbReference>
<keyword evidence="1" id="KW-0812">Transmembrane</keyword>
<proteinExistence type="predicted"/>
<dbReference type="Gene3D" id="2.10.50.10">
    <property type="entry name" value="Tumor Necrosis Factor Receptor, subunit A, domain 2"/>
    <property type="match status" value="1"/>
</dbReference>
<evidence type="ECO:0000259" key="3">
    <source>
        <dbReference type="Pfam" id="PF07699"/>
    </source>
</evidence>
<protein>
    <recommendedName>
        <fullName evidence="3">Tyrosine-protein kinase ephrin type A/B receptor-like domain-containing protein</fullName>
    </recommendedName>
</protein>
<dbReference type="EMBL" id="CAXLJL010000334">
    <property type="protein sequence ID" value="CAL5136534.1"/>
    <property type="molecule type" value="Genomic_DNA"/>
</dbReference>
<gene>
    <name evidence="4" type="ORF">CDAUBV1_LOCUS10672</name>
</gene>
<evidence type="ECO:0000256" key="1">
    <source>
        <dbReference type="SAM" id="Phobius"/>
    </source>
</evidence>
<evidence type="ECO:0000313" key="4">
    <source>
        <dbReference type="EMBL" id="CAL5136534.1"/>
    </source>
</evidence>
<dbReference type="SUPFAM" id="SSF57184">
    <property type="entry name" value="Growth factor receptor domain"/>
    <property type="match status" value="1"/>
</dbReference>
<feature type="chain" id="PRO_5043999477" description="Tyrosine-protein kinase ephrin type A/B receptor-like domain-containing protein" evidence="2">
    <location>
        <begin position="18"/>
        <end position="546"/>
    </location>
</feature>
<keyword evidence="1" id="KW-1133">Transmembrane helix</keyword>
<keyword evidence="2" id="KW-0732">Signal</keyword>
<reference evidence="4" key="1">
    <citation type="submission" date="2024-06" db="EMBL/GenBank/DDBJ databases">
        <authorList>
            <person name="Liu X."/>
            <person name="Lenzi L."/>
            <person name="Haldenby T S."/>
            <person name="Uol C."/>
        </authorList>
    </citation>
    <scope>NUCLEOTIDE SEQUENCE</scope>
</reference>
<dbReference type="Pfam" id="PF07699">
    <property type="entry name" value="Ephrin_rec_like"/>
    <property type="match status" value="1"/>
</dbReference>
<evidence type="ECO:0000313" key="5">
    <source>
        <dbReference type="Proteomes" id="UP001497525"/>
    </source>
</evidence>
<accession>A0AAV2TJW7</accession>
<evidence type="ECO:0000256" key="2">
    <source>
        <dbReference type="SAM" id="SignalP"/>
    </source>
</evidence>
<dbReference type="InterPro" id="IPR009030">
    <property type="entry name" value="Growth_fac_rcpt_cys_sf"/>
</dbReference>
<dbReference type="AlphaFoldDB" id="A0AAV2TJW7"/>
<comment type="caution">
    <text evidence="4">The sequence shown here is derived from an EMBL/GenBank/DDBJ whole genome shotgun (WGS) entry which is preliminary data.</text>
</comment>
<keyword evidence="1" id="KW-0472">Membrane</keyword>
<sequence length="546" mass="61667">MDLRYFLVLLLVRVSACFFSDSSSVHDLFHKSLSVNRTLVYYQHRVLVNRILQLPCYDKNFVEQLPKSESGFTQSFEWLLNGRQIRLHTPLIRASWDLDGRLTIFKVLRRPYTVWCHMRYEDWREQTDYYFGHQLDFLDAATVQVVFGVTVTFYIPDPGAIETKCSWELNTCDCRKKSGEHKKENVGQAMESHYVKDTIVTSLISNLEEDMHMCDYDEIDVNLGVFSVDDFYCVTDEVQSKSIYYTEFSFVLGDIKRYGTEDLRTIDDTASELEFALSATMDEAIKKIGVVAKSTFGGQLRNLSYDVYRKMYQSCLGSSGTHSHDNDLCELCPPGYFGPGSFANPKLPVIPSQFIELKGDQPHLSDQFASESGSDGWLAHGQTGTCTPCPMNTFSEEYGRIVCLTCPTLHMMPQENKANAAKPSGANWLHLACPKEGTDEVELVQVARGMLGDRFAEWTGRASSLTRVGFVVTLAGVPFVIALLLAFYAYALLDVGAFMVKMTQKMNPVEIQIAETAIAAARLEADQKKATEEVFARTKGRTQDFQ</sequence>
<dbReference type="InterPro" id="IPR011641">
    <property type="entry name" value="Tyr-kin_ephrin_A/B_rcpt-like"/>
</dbReference>
<name>A0AAV2TJW7_CALDB</name>
<feature type="signal peptide" evidence="2">
    <location>
        <begin position="1"/>
        <end position="17"/>
    </location>
</feature>
<organism evidence="4 5">
    <name type="scientific">Calicophoron daubneyi</name>
    <name type="common">Rumen fluke</name>
    <name type="synonym">Paramphistomum daubneyi</name>
    <dbReference type="NCBI Taxonomy" id="300641"/>
    <lineage>
        <taxon>Eukaryota</taxon>
        <taxon>Metazoa</taxon>
        <taxon>Spiralia</taxon>
        <taxon>Lophotrochozoa</taxon>
        <taxon>Platyhelminthes</taxon>
        <taxon>Trematoda</taxon>
        <taxon>Digenea</taxon>
        <taxon>Plagiorchiida</taxon>
        <taxon>Pronocephalata</taxon>
        <taxon>Paramphistomoidea</taxon>
        <taxon>Paramphistomidae</taxon>
        <taxon>Calicophoron</taxon>
    </lineage>
</organism>
<feature type="domain" description="Tyrosine-protein kinase ephrin type A/B receptor-like" evidence="3">
    <location>
        <begin position="381"/>
        <end position="410"/>
    </location>
</feature>
<feature type="transmembrane region" description="Helical" evidence="1">
    <location>
        <begin position="468"/>
        <end position="493"/>
    </location>
</feature>